<dbReference type="InterPro" id="IPR017970">
    <property type="entry name" value="Homeobox_CS"/>
</dbReference>
<keyword evidence="5 7" id="KW-0539">Nucleus</keyword>
<gene>
    <name evidence="12" type="primary">LOC110982505</name>
</gene>
<feature type="compositionally biased region" description="Polar residues" evidence="9">
    <location>
        <begin position="64"/>
        <end position="73"/>
    </location>
</feature>
<dbReference type="OMA" id="GLHTTYN"/>
<dbReference type="Pfam" id="PF00046">
    <property type="entry name" value="Homeodomain"/>
    <property type="match status" value="1"/>
</dbReference>
<dbReference type="GO" id="GO:0030154">
    <property type="term" value="P:cell differentiation"/>
    <property type="evidence" value="ECO:0007669"/>
    <property type="project" value="TreeGrafter"/>
</dbReference>
<feature type="region of interest" description="Disordered" evidence="9">
    <location>
        <begin position="198"/>
        <end position="291"/>
    </location>
</feature>
<dbReference type="Gene3D" id="1.10.10.60">
    <property type="entry name" value="Homeodomain-like"/>
    <property type="match status" value="1"/>
</dbReference>
<dbReference type="AlphaFoldDB" id="A0A8B7YTL9"/>
<keyword evidence="3 7" id="KW-0238">DNA-binding</keyword>
<name>A0A8B7YTL9_ACAPL</name>
<organism evidence="11 12">
    <name type="scientific">Acanthaster planci</name>
    <name type="common">Crown-of-thorns starfish</name>
    <dbReference type="NCBI Taxonomy" id="133434"/>
    <lineage>
        <taxon>Eukaryota</taxon>
        <taxon>Metazoa</taxon>
        <taxon>Echinodermata</taxon>
        <taxon>Eleutherozoa</taxon>
        <taxon>Asterozoa</taxon>
        <taxon>Asteroidea</taxon>
        <taxon>Valvatacea</taxon>
        <taxon>Valvatida</taxon>
        <taxon>Acanthasteridae</taxon>
        <taxon>Acanthaster</taxon>
    </lineage>
</organism>
<keyword evidence="2" id="KW-0217">Developmental protein</keyword>
<protein>
    <submittedName>
        <fullName evidence="12">NK1 transcription factor-related protein 2-like</fullName>
    </submittedName>
</protein>
<keyword evidence="4 7" id="KW-0371">Homeobox</keyword>
<dbReference type="PROSITE" id="PS50071">
    <property type="entry name" value="HOMEOBOX_2"/>
    <property type="match status" value="1"/>
</dbReference>
<dbReference type="InterPro" id="IPR050394">
    <property type="entry name" value="Homeobox_NK-like"/>
</dbReference>
<dbReference type="PANTHER" id="PTHR24340">
    <property type="entry name" value="HOMEOBOX PROTEIN NKX"/>
    <property type="match status" value="1"/>
</dbReference>
<dbReference type="InterPro" id="IPR001356">
    <property type="entry name" value="HD"/>
</dbReference>
<dbReference type="GO" id="GO:0000981">
    <property type="term" value="F:DNA-binding transcription factor activity, RNA polymerase II-specific"/>
    <property type="evidence" value="ECO:0007669"/>
    <property type="project" value="InterPro"/>
</dbReference>
<evidence type="ECO:0000256" key="2">
    <source>
        <dbReference type="ARBA" id="ARBA00022473"/>
    </source>
</evidence>
<evidence type="ECO:0000256" key="9">
    <source>
        <dbReference type="SAM" id="MobiDB-lite"/>
    </source>
</evidence>
<feature type="compositionally biased region" description="Basic and acidic residues" evidence="9">
    <location>
        <begin position="211"/>
        <end position="234"/>
    </location>
</feature>
<dbReference type="CDD" id="cd00086">
    <property type="entry name" value="homeodomain"/>
    <property type="match status" value="1"/>
</dbReference>
<dbReference type="InterPro" id="IPR009057">
    <property type="entry name" value="Homeodomain-like_sf"/>
</dbReference>
<proteinExistence type="inferred from homology"/>
<evidence type="ECO:0000256" key="3">
    <source>
        <dbReference type="ARBA" id="ARBA00023125"/>
    </source>
</evidence>
<evidence type="ECO:0000313" key="11">
    <source>
        <dbReference type="Proteomes" id="UP000694845"/>
    </source>
</evidence>
<feature type="compositionally biased region" description="Acidic residues" evidence="9">
    <location>
        <begin position="235"/>
        <end position="250"/>
    </location>
</feature>
<dbReference type="PROSITE" id="PS00027">
    <property type="entry name" value="HOMEOBOX_1"/>
    <property type="match status" value="1"/>
</dbReference>
<feature type="region of interest" description="Disordered" evidence="9">
    <location>
        <begin position="41"/>
        <end position="111"/>
    </location>
</feature>
<evidence type="ECO:0000256" key="4">
    <source>
        <dbReference type="ARBA" id="ARBA00023155"/>
    </source>
</evidence>
<comment type="subcellular location">
    <subcellularLocation>
        <location evidence="1 7 8">Nucleus</location>
    </subcellularLocation>
</comment>
<evidence type="ECO:0000256" key="6">
    <source>
        <dbReference type="ARBA" id="ARBA00061009"/>
    </source>
</evidence>
<evidence type="ECO:0000256" key="8">
    <source>
        <dbReference type="RuleBase" id="RU000682"/>
    </source>
</evidence>
<dbReference type="OrthoDB" id="6159439at2759"/>
<dbReference type="Proteomes" id="UP000694845">
    <property type="component" value="Unplaced"/>
</dbReference>
<dbReference type="GO" id="GO:0005634">
    <property type="term" value="C:nucleus"/>
    <property type="evidence" value="ECO:0007669"/>
    <property type="project" value="UniProtKB-SubCell"/>
</dbReference>
<dbReference type="PRINTS" id="PR00024">
    <property type="entry name" value="HOMEOBOX"/>
</dbReference>
<comment type="similarity">
    <text evidence="6">Belongs to the NK-1 homeobox family.</text>
</comment>
<evidence type="ECO:0000256" key="7">
    <source>
        <dbReference type="PROSITE-ProRule" id="PRU00108"/>
    </source>
</evidence>
<evidence type="ECO:0000259" key="10">
    <source>
        <dbReference type="PROSITE" id="PS50071"/>
    </source>
</evidence>
<feature type="region of interest" description="Disordered" evidence="9">
    <location>
        <begin position="343"/>
        <end position="369"/>
    </location>
</feature>
<evidence type="ECO:0000256" key="5">
    <source>
        <dbReference type="ARBA" id="ARBA00023242"/>
    </source>
</evidence>
<dbReference type="InterPro" id="IPR020479">
    <property type="entry name" value="HD_metazoa"/>
</dbReference>
<dbReference type="RefSeq" id="XP_022096638.1">
    <property type="nucleotide sequence ID" value="XM_022240946.1"/>
</dbReference>
<evidence type="ECO:0000313" key="12">
    <source>
        <dbReference type="RefSeq" id="XP_022096638.1"/>
    </source>
</evidence>
<dbReference type="GeneID" id="110982505"/>
<feature type="DNA-binding region" description="Homeobox" evidence="7">
    <location>
        <begin position="287"/>
        <end position="346"/>
    </location>
</feature>
<feature type="domain" description="Homeobox" evidence="10">
    <location>
        <begin position="285"/>
        <end position="345"/>
    </location>
</feature>
<evidence type="ECO:0000256" key="1">
    <source>
        <dbReference type="ARBA" id="ARBA00004123"/>
    </source>
</evidence>
<dbReference type="GO" id="GO:0000978">
    <property type="term" value="F:RNA polymerase II cis-regulatory region sequence-specific DNA binding"/>
    <property type="evidence" value="ECO:0007669"/>
    <property type="project" value="TreeGrafter"/>
</dbReference>
<reference evidence="12" key="1">
    <citation type="submission" date="2025-08" db="UniProtKB">
        <authorList>
            <consortium name="RefSeq"/>
        </authorList>
    </citation>
    <scope>IDENTIFICATION</scope>
</reference>
<dbReference type="KEGG" id="aplc:110982505"/>
<dbReference type="SMART" id="SM00389">
    <property type="entry name" value="HOX"/>
    <property type="match status" value="1"/>
</dbReference>
<sequence>MIQRLAGEAAPPLAETPSCLDPLTHQQTMDASEVGQMGLLISHGPSAQPTGTDREHVLTDSEDLSSTVRSRSPGSCAEIDRRVLSPSTSPNLSQHQRAHHHQNQNHHQHPERNMAPALALNRPVKLTAFSVADILNPNKFNGPASKLPRPCDYNDDHAVPEHCHHRTSSASPAAPPSSPQSVSSYPWSSAWVSADKHCNGENKVSGNSESDQSHGEEPNYERVTAKDDIFRESMDSEEDQGSIDNDDDIASDDRDKVDSDDSDAKSDGSPGKKRKRSDSDPGKAGKPRRARTAFTYEQLVALENKFKSTRYLSVCERLNLALSLSLTETQVKIWFQNRRTKWKKQNPGMDPNAPTNNPQSPPPHHVGLHTTYNSGLVYGSQLPYLHGASGAMSYLVSSPAYPGLHAHHFYSHLGHV</sequence>
<dbReference type="FunFam" id="1.10.10.60:FF:000315">
    <property type="entry name" value="NK1 homeobox 2"/>
    <property type="match status" value="1"/>
</dbReference>
<feature type="compositionally biased region" description="Basic and acidic residues" evidence="9">
    <location>
        <begin position="251"/>
        <end position="266"/>
    </location>
</feature>
<keyword evidence="11" id="KW-1185">Reference proteome</keyword>
<dbReference type="SUPFAM" id="SSF46689">
    <property type="entry name" value="Homeodomain-like"/>
    <property type="match status" value="1"/>
</dbReference>
<dbReference type="PANTHER" id="PTHR24340:SF37">
    <property type="entry name" value="HOMEOBOX PROTEIN SLOU"/>
    <property type="match status" value="1"/>
</dbReference>
<feature type="region of interest" description="Disordered" evidence="9">
    <location>
        <begin position="1"/>
        <end position="20"/>
    </location>
</feature>
<feature type="compositionally biased region" description="Basic residues" evidence="9">
    <location>
        <begin position="96"/>
        <end position="109"/>
    </location>
</feature>
<accession>A0A8B7YTL9</accession>
<feature type="region of interest" description="Disordered" evidence="9">
    <location>
        <begin position="158"/>
        <end position="185"/>
    </location>
</feature>